<dbReference type="GO" id="GO:0005737">
    <property type="term" value="C:cytoplasm"/>
    <property type="evidence" value="ECO:0007669"/>
    <property type="project" value="UniProtKB-SubCell"/>
</dbReference>
<dbReference type="HAMAP" id="MF_01808">
    <property type="entry name" value="Recomb_XerC_XerD"/>
    <property type="match status" value="1"/>
</dbReference>
<evidence type="ECO:0000256" key="3">
    <source>
        <dbReference type="ARBA" id="ARBA00022490"/>
    </source>
</evidence>
<feature type="active site" description="O-(3'-phospho-DNA)-tyrosine intermediate" evidence="10">
    <location>
        <position position="277"/>
    </location>
</feature>
<feature type="domain" description="Core-binding (CB)" evidence="12">
    <location>
        <begin position="1"/>
        <end position="85"/>
    </location>
</feature>
<keyword evidence="4 10" id="KW-0132">Cell division</keyword>
<dbReference type="PROSITE" id="PS51898">
    <property type="entry name" value="TYR_RECOMBINASE"/>
    <property type="match status" value="1"/>
</dbReference>
<dbReference type="GO" id="GO:0009037">
    <property type="term" value="F:tyrosine-based site-specific recombinase activity"/>
    <property type="evidence" value="ECO:0007669"/>
    <property type="project" value="UniProtKB-UniRule"/>
</dbReference>
<dbReference type="RefSeq" id="WP_099519892.1">
    <property type="nucleotide sequence ID" value="NZ_CP016808.1"/>
</dbReference>
<comment type="subcellular location">
    <subcellularLocation>
        <location evidence="1 10">Cytoplasm</location>
    </subcellularLocation>
</comment>
<dbReference type="PANTHER" id="PTHR30349:SF81">
    <property type="entry name" value="TYROSINE RECOMBINASE XERC"/>
    <property type="match status" value="1"/>
</dbReference>
<dbReference type="InterPro" id="IPR050090">
    <property type="entry name" value="Tyrosine_recombinase_XerCD"/>
</dbReference>
<dbReference type="PROSITE" id="PS51900">
    <property type="entry name" value="CB"/>
    <property type="match status" value="1"/>
</dbReference>
<dbReference type="InterPro" id="IPR023009">
    <property type="entry name" value="Tyrosine_recombinase_XerC/XerD"/>
</dbReference>
<dbReference type="AlphaFoldDB" id="A0A1B2DM53"/>
<keyword evidence="6 10" id="KW-0229">DNA integration</keyword>
<proteinExistence type="inferred from homology"/>
<name>A0A1B2DM53_9BACL</name>
<comment type="similarity">
    <text evidence="10">Belongs to the 'phage' integrase family. XerC subfamily.</text>
</comment>
<reference evidence="13" key="1">
    <citation type="submission" date="2016-08" db="EMBL/GenBank/DDBJ databases">
        <title>Complete Genome Seqeunce of Paenibacillus sp. BIHB 4019 from tea rhizoplane.</title>
        <authorList>
            <person name="Thakur R."/>
            <person name="Swarnkar M.K."/>
            <person name="Gulati A."/>
        </authorList>
    </citation>
    <scope>NUCLEOTIDE SEQUENCE [LARGE SCALE GENOMIC DNA]</scope>
    <source>
        <strain evidence="13">BIHB4019</strain>
    </source>
</reference>
<keyword evidence="5 10" id="KW-0159">Chromosome partition</keyword>
<dbReference type="NCBIfam" id="NF001399">
    <property type="entry name" value="PRK00283.1"/>
    <property type="match status" value="1"/>
</dbReference>
<feature type="active site" evidence="10">
    <location>
        <position position="268"/>
    </location>
</feature>
<dbReference type="GO" id="GO:0003677">
    <property type="term" value="F:DNA binding"/>
    <property type="evidence" value="ECO:0007669"/>
    <property type="project" value="UniProtKB-UniRule"/>
</dbReference>
<comment type="similarity">
    <text evidence="2">Belongs to the 'phage' integrase family. XerD subfamily.</text>
</comment>
<keyword evidence="9 10" id="KW-0131">Cell cycle</keyword>
<dbReference type="GO" id="GO:0051301">
    <property type="term" value="P:cell division"/>
    <property type="evidence" value="ECO:0007669"/>
    <property type="project" value="UniProtKB-KW"/>
</dbReference>
<keyword evidence="3 10" id="KW-0963">Cytoplasm</keyword>
<accession>A0A1B2DM53</accession>
<feature type="active site" evidence="10">
    <location>
        <position position="242"/>
    </location>
</feature>
<dbReference type="Pfam" id="PF02899">
    <property type="entry name" value="Phage_int_SAM_1"/>
    <property type="match status" value="1"/>
</dbReference>
<dbReference type="InterPro" id="IPR044068">
    <property type="entry name" value="CB"/>
</dbReference>
<comment type="subunit">
    <text evidence="10">Forms a cyclic heterotetrameric complex composed of two molecules of XerC and two molecules of XerD.</text>
</comment>
<keyword evidence="8 10" id="KW-0233">DNA recombination</keyword>
<dbReference type="InterPro" id="IPR011010">
    <property type="entry name" value="DNA_brk_join_enz"/>
</dbReference>
<dbReference type="GO" id="GO:0007059">
    <property type="term" value="P:chromosome segregation"/>
    <property type="evidence" value="ECO:0007669"/>
    <property type="project" value="UniProtKB-UniRule"/>
</dbReference>
<feature type="domain" description="Tyr recombinase" evidence="11">
    <location>
        <begin position="106"/>
        <end position="290"/>
    </location>
</feature>
<evidence type="ECO:0000256" key="1">
    <source>
        <dbReference type="ARBA" id="ARBA00004496"/>
    </source>
</evidence>
<evidence type="ECO:0000313" key="13">
    <source>
        <dbReference type="EMBL" id="ANY68800.1"/>
    </source>
</evidence>
<evidence type="ECO:0000259" key="12">
    <source>
        <dbReference type="PROSITE" id="PS51900"/>
    </source>
</evidence>
<dbReference type="Pfam" id="PF00589">
    <property type="entry name" value="Phage_integrase"/>
    <property type="match status" value="1"/>
</dbReference>
<protein>
    <recommendedName>
        <fullName evidence="10">Tyrosine recombinase XerC</fullName>
    </recommendedName>
</protein>
<evidence type="ECO:0000256" key="10">
    <source>
        <dbReference type="HAMAP-Rule" id="MF_01808"/>
    </source>
</evidence>
<evidence type="ECO:0000256" key="7">
    <source>
        <dbReference type="ARBA" id="ARBA00023125"/>
    </source>
</evidence>
<dbReference type="Gene3D" id="1.10.443.10">
    <property type="entry name" value="Intergrase catalytic core"/>
    <property type="match status" value="1"/>
</dbReference>
<evidence type="ECO:0000256" key="2">
    <source>
        <dbReference type="ARBA" id="ARBA00010450"/>
    </source>
</evidence>
<organism evidence="13">
    <name type="scientific">Paenibacillus sp. BIHB 4019</name>
    <dbReference type="NCBI Taxonomy" id="1870819"/>
    <lineage>
        <taxon>Bacteria</taxon>
        <taxon>Bacillati</taxon>
        <taxon>Bacillota</taxon>
        <taxon>Bacilli</taxon>
        <taxon>Bacillales</taxon>
        <taxon>Paenibacillaceae</taxon>
        <taxon>Paenibacillus</taxon>
    </lineage>
</organism>
<gene>
    <name evidence="10" type="primary">xerC</name>
    <name evidence="13" type="ORF">BBD42_21740</name>
</gene>
<dbReference type="InterPro" id="IPR002104">
    <property type="entry name" value="Integrase_catalytic"/>
</dbReference>
<dbReference type="CDD" id="cd00798">
    <property type="entry name" value="INT_XerDC_C"/>
    <property type="match status" value="1"/>
</dbReference>
<dbReference type="Gene3D" id="1.10.150.130">
    <property type="match status" value="1"/>
</dbReference>
<dbReference type="InterPro" id="IPR011932">
    <property type="entry name" value="Recomb_XerD"/>
</dbReference>
<evidence type="ECO:0000256" key="5">
    <source>
        <dbReference type="ARBA" id="ARBA00022829"/>
    </source>
</evidence>
<dbReference type="GO" id="GO:0006313">
    <property type="term" value="P:DNA transposition"/>
    <property type="evidence" value="ECO:0007669"/>
    <property type="project" value="UniProtKB-UniRule"/>
</dbReference>
<comment type="function">
    <text evidence="10">Site-specific tyrosine recombinase, which acts by catalyzing the cutting and rejoining of the recombining DNA molecules. The XerC-XerD complex is essential to convert dimers of the bacterial chromosome into monomers to permit their segregation at cell division. It also contributes to the segregational stability of plasmids.</text>
</comment>
<evidence type="ECO:0000259" key="11">
    <source>
        <dbReference type="PROSITE" id="PS51898"/>
    </source>
</evidence>
<comment type="caution">
    <text evidence="10">Lacks conserved residue(s) required for the propagation of feature annotation.</text>
</comment>
<evidence type="ECO:0000256" key="8">
    <source>
        <dbReference type="ARBA" id="ARBA00023172"/>
    </source>
</evidence>
<evidence type="ECO:0000256" key="4">
    <source>
        <dbReference type="ARBA" id="ARBA00022618"/>
    </source>
</evidence>
<feature type="active site" evidence="10">
    <location>
        <position position="245"/>
    </location>
</feature>
<dbReference type="InterPro" id="IPR010998">
    <property type="entry name" value="Integrase_recombinase_N"/>
</dbReference>
<dbReference type="EMBL" id="CP016808">
    <property type="protein sequence ID" value="ANY68800.1"/>
    <property type="molecule type" value="Genomic_DNA"/>
</dbReference>
<dbReference type="SUPFAM" id="SSF56349">
    <property type="entry name" value="DNA breaking-rejoining enzymes"/>
    <property type="match status" value="1"/>
</dbReference>
<dbReference type="InterPro" id="IPR004107">
    <property type="entry name" value="Integrase_SAM-like_N"/>
</dbReference>
<dbReference type="PANTHER" id="PTHR30349">
    <property type="entry name" value="PHAGE INTEGRASE-RELATED"/>
    <property type="match status" value="1"/>
</dbReference>
<evidence type="ECO:0000256" key="6">
    <source>
        <dbReference type="ARBA" id="ARBA00022908"/>
    </source>
</evidence>
<feature type="active site" evidence="10">
    <location>
        <position position="146"/>
    </location>
</feature>
<evidence type="ECO:0000256" key="9">
    <source>
        <dbReference type="ARBA" id="ARBA00023306"/>
    </source>
</evidence>
<keyword evidence="7 10" id="KW-0238">DNA-binding</keyword>
<sequence length="296" mass="33544">MKSLVNSFIRFLSVERSLSKNTLESYGRDLLFLLDYMESQNIESASAVQKHHLAHYLLQLKEDGRKASTLSRHIVSIRAFFHYLLVEGFIDRDPSIYIESPKQETKPPQILSMEHTSLLLDTPQCVTTAGKRDKAMLELLYATGMRVSELISLDVPSVNRQLGFIQCVGSNRKERIVPFGRKAAEALEDYLEHGRVGLQRHGKQEDALFLNHLGTRMTRQGFWKTVKKYAKEAGIEADITPHTLRHSFAAHLLENGADVRTVQALLGHADVATTQKYSKLTKVKMKDVYNSAHPRA</sequence>
<dbReference type="InterPro" id="IPR013762">
    <property type="entry name" value="Integrase-like_cat_sf"/>
</dbReference>
<dbReference type="NCBIfam" id="TIGR02225">
    <property type="entry name" value="recomb_XerD"/>
    <property type="match status" value="1"/>
</dbReference>